<keyword evidence="2 10" id="KW-0808">Transferase</keyword>
<keyword evidence="8 10" id="KW-0012">Acyltransferase</keyword>
<dbReference type="InterPro" id="IPR001594">
    <property type="entry name" value="Palmitoyltrfase_DHHC"/>
</dbReference>
<keyword evidence="3 10" id="KW-0812">Transmembrane</keyword>
<dbReference type="PANTHER" id="PTHR12246">
    <property type="entry name" value="PALMITOYLTRANSFERASE ZDHHC16"/>
    <property type="match status" value="1"/>
</dbReference>
<feature type="region of interest" description="Disordered" evidence="11">
    <location>
        <begin position="1"/>
        <end position="20"/>
    </location>
</feature>
<comment type="domain">
    <text evidence="10">The DHHC domain is required for palmitoyltransferase activity.</text>
</comment>
<keyword evidence="14" id="KW-1185">Reference proteome</keyword>
<feature type="transmembrane region" description="Helical" evidence="10">
    <location>
        <begin position="249"/>
        <end position="271"/>
    </location>
</feature>
<evidence type="ECO:0000256" key="1">
    <source>
        <dbReference type="ARBA" id="ARBA00004141"/>
    </source>
</evidence>
<feature type="region of interest" description="Disordered" evidence="11">
    <location>
        <begin position="554"/>
        <end position="693"/>
    </location>
</feature>
<dbReference type="Proteomes" id="UP000001056">
    <property type="component" value="Unassembled WGS sequence"/>
</dbReference>
<dbReference type="eggNOG" id="KOG1315">
    <property type="taxonomic scope" value="Eukaryota"/>
</dbReference>
<dbReference type="AlphaFoldDB" id="Q2HB24"/>
<feature type="compositionally biased region" description="Acidic residues" evidence="11">
    <location>
        <begin position="555"/>
        <end position="578"/>
    </location>
</feature>
<feature type="compositionally biased region" description="Acidic residues" evidence="11">
    <location>
        <begin position="679"/>
        <end position="691"/>
    </location>
</feature>
<gene>
    <name evidence="13" type="ORF">CHGG_02580</name>
</gene>
<dbReference type="Pfam" id="PF01529">
    <property type="entry name" value="DHHC"/>
    <property type="match status" value="1"/>
</dbReference>
<organism evidence="13 14">
    <name type="scientific">Chaetomium globosum (strain ATCC 6205 / CBS 148.51 / DSM 1962 / NBRC 6347 / NRRL 1970)</name>
    <name type="common">Soil fungus</name>
    <dbReference type="NCBI Taxonomy" id="306901"/>
    <lineage>
        <taxon>Eukaryota</taxon>
        <taxon>Fungi</taxon>
        <taxon>Dikarya</taxon>
        <taxon>Ascomycota</taxon>
        <taxon>Pezizomycotina</taxon>
        <taxon>Sordariomycetes</taxon>
        <taxon>Sordariomycetidae</taxon>
        <taxon>Sordariales</taxon>
        <taxon>Chaetomiaceae</taxon>
        <taxon>Chaetomium</taxon>
    </lineage>
</organism>
<keyword evidence="5 10" id="KW-0472">Membrane</keyword>
<name>Q2HB24_CHAGB</name>
<feature type="region of interest" description="Disordered" evidence="11">
    <location>
        <begin position="333"/>
        <end position="373"/>
    </location>
</feature>
<dbReference type="OrthoDB" id="302728at2759"/>
<feature type="region of interest" description="Disordered" evidence="11">
    <location>
        <begin position="453"/>
        <end position="493"/>
    </location>
</feature>
<dbReference type="EMBL" id="CH408030">
    <property type="protein sequence ID" value="EAQ90645.1"/>
    <property type="molecule type" value="Genomic_DNA"/>
</dbReference>
<evidence type="ECO:0000313" key="14">
    <source>
        <dbReference type="Proteomes" id="UP000001056"/>
    </source>
</evidence>
<feature type="compositionally biased region" description="Basic and acidic residues" evidence="11">
    <location>
        <begin position="453"/>
        <end position="466"/>
    </location>
</feature>
<comment type="catalytic activity">
    <reaction evidence="9 10">
        <text>L-cysteinyl-[protein] + hexadecanoyl-CoA = S-hexadecanoyl-L-cysteinyl-[protein] + CoA</text>
        <dbReference type="Rhea" id="RHEA:36683"/>
        <dbReference type="Rhea" id="RHEA-COMP:10131"/>
        <dbReference type="Rhea" id="RHEA-COMP:11032"/>
        <dbReference type="ChEBI" id="CHEBI:29950"/>
        <dbReference type="ChEBI" id="CHEBI:57287"/>
        <dbReference type="ChEBI" id="CHEBI:57379"/>
        <dbReference type="ChEBI" id="CHEBI:74151"/>
        <dbReference type="EC" id="2.3.1.225"/>
    </reaction>
</comment>
<dbReference type="VEuPathDB" id="FungiDB:CHGG_02580"/>
<dbReference type="InParanoid" id="Q2HB24"/>
<feature type="transmembrane region" description="Helical" evidence="10">
    <location>
        <begin position="206"/>
        <end position="229"/>
    </location>
</feature>
<evidence type="ECO:0000256" key="9">
    <source>
        <dbReference type="ARBA" id="ARBA00048048"/>
    </source>
</evidence>
<dbReference type="GO" id="GO:0019706">
    <property type="term" value="F:protein-cysteine S-palmitoyltransferase activity"/>
    <property type="evidence" value="ECO:0007669"/>
    <property type="project" value="UniProtKB-EC"/>
</dbReference>
<reference evidence="14" key="1">
    <citation type="journal article" date="2015" name="Genome Announc.">
        <title>Draft genome sequence of the cellulolytic fungus Chaetomium globosum.</title>
        <authorList>
            <person name="Cuomo C.A."/>
            <person name="Untereiner W.A."/>
            <person name="Ma L.-J."/>
            <person name="Grabherr M."/>
            <person name="Birren B.W."/>
        </authorList>
    </citation>
    <scope>NUCLEOTIDE SEQUENCE [LARGE SCALE GENOMIC DNA]</scope>
    <source>
        <strain evidence="14">ATCC 6205 / CBS 148.51 / DSM 1962 / NBRC 6347 / NRRL 1970</strain>
    </source>
</reference>
<dbReference type="HOGENOM" id="CLU_024136_0_0_1"/>
<evidence type="ECO:0000256" key="6">
    <source>
        <dbReference type="ARBA" id="ARBA00023139"/>
    </source>
</evidence>
<comment type="subcellular location">
    <subcellularLocation>
        <location evidence="1">Membrane</location>
        <topology evidence="1">Multi-pass membrane protein</topology>
    </subcellularLocation>
</comment>
<dbReference type="STRING" id="306901.Q2HB24"/>
<dbReference type="InterPro" id="IPR039859">
    <property type="entry name" value="PFA4/ZDH16/20/ERF2-like"/>
</dbReference>
<dbReference type="RefSeq" id="XP_001229096.1">
    <property type="nucleotide sequence ID" value="XM_001229095.1"/>
</dbReference>
<evidence type="ECO:0000256" key="5">
    <source>
        <dbReference type="ARBA" id="ARBA00023136"/>
    </source>
</evidence>
<dbReference type="OMA" id="WVWAEII"/>
<evidence type="ECO:0000256" key="10">
    <source>
        <dbReference type="RuleBase" id="RU079119"/>
    </source>
</evidence>
<dbReference type="EC" id="2.3.1.225" evidence="10"/>
<evidence type="ECO:0000256" key="11">
    <source>
        <dbReference type="SAM" id="MobiDB-lite"/>
    </source>
</evidence>
<evidence type="ECO:0000313" key="13">
    <source>
        <dbReference type="EMBL" id="EAQ90645.1"/>
    </source>
</evidence>
<evidence type="ECO:0000259" key="12">
    <source>
        <dbReference type="Pfam" id="PF01529"/>
    </source>
</evidence>
<evidence type="ECO:0000256" key="3">
    <source>
        <dbReference type="ARBA" id="ARBA00022692"/>
    </source>
</evidence>
<keyword evidence="4 10" id="KW-1133">Transmembrane helix</keyword>
<evidence type="ECO:0000256" key="7">
    <source>
        <dbReference type="ARBA" id="ARBA00023288"/>
    </source>
</evidence>
<comment type="similarity">
    <text evidence="10">Belongs to the DHHC palmitoyltransferase family.</text>
</comment>
<evidence type="ECO:0000256" key="8">
    <source>
        <dbReference type="ARBA" id="ARBA00023315"/>
    </source>
</evidence>
<keyword evidence="6" id="KW-0564">Palmitate</keyword>
<sequence length="702" mass="78000">MDATPLTRFDPSDPSDDPSYSYSYATTSNTNADTNADTNITDNNINTNTNTMGSVRRWARRLERSCCTCAKYFPLVFVYGLTTWAAYVLIMLCSNPSKVTWLGTPTAVGGITLYLLLNWCYTTAVFTPPGSTTNDNGYSTLPTHAAPTATSFTVKSNGEMRFCKKCQARKPDRAHHCSTCRRCVLKMDHHCPWLATCVGLRNHKSFLLFLIYTTLYCFYCFVASGAWVWEEIFATNASTVESLMPVNYILLSIISGIIGIVIGAFSGWHVYLASKGQTTIECLEKTRYLSPLRQSMHRTYINQHTPGQGVALPSYGQQLLDIHQNALPGITRPEEGEELRPEPSRSPRRNHVPDIEYGSPSRRTGMEPDLQAGTRRFTPDEMERYRARKRYEEYLDEQDSTRLPNAFDLGPRRNLLHLFGHNPWLWPVPVSNTTGDGWSWEPNPAWVGARERLAREREQQAERERVAGWGAGDDGEDDDDYDHGNNNREGNGLLGEQPLAAFLALGDEHNGLAAESSSKADRILGRDSNLYVDGGQGESVSLWRLSPATGRTIEDELDEIDRADDGDYDDDGNDDNNGNDDGARNGRGAVGQQPQQQNQQNQQQRNQIQPRPQPPQTQPQNQRHPRAEAERRALNVVTNARWGSRSPGPGPSPSASTLLRGAASPVSPAMLSSTSGSGGEEDGDEDDDGVDWNDLILGLFVR</sequence>
<accession>Q2HB24</accession>
<feature type="transmembrane region" description="Helical" evidence="10">
    <location>
        <begin position="72"/>
        <end position="92"/>
    </location>
</feature>
<evidence type="ECO:0000256" key="4">
    <source>
        <dbReference type="ARBA" id="ARBA00022989"/>
    </source>
</evidence>
<feature type="domain" description="Palmitoyltransferase DHHC" evidence="12">
    <location>
        <begin position="157"/>
        <end position="284"/>
    </location>
</feature>
<dbReference type="PROSITE" id="PS50216">
    <property type="entry name" value="DHHC"/>
    <property type="match status" value="1"/>
</dbReference>
<proteinExistence type="inferred from homology"/>
<dbReference type="GO" id="GO:0016020">
    <property type="term" value="C:membrane"/>
    <property type="evidence" value="ECO:0007669"/>
    <property type="project" value="UniProtKB-SubCell"/>
</dbReference>
<protein>
    <recommendedName>
        <fullName evidence="10">Palmitoyltransferase</fullName>
        <ecNumber evidence="10">2.3.1.225</ecNumber>
    </recommendedName>
</protein>
<dbReference type="GeneID" id="4389301"/>
<keyword evidence="7" id="KW-0449">Lipoprotein</keyword>
<feature type="compositionally biased region" description="Low complexity" evidence="11">
    <location>
        <begin position="592"/>
        <end position="610"/>
    </location>
</feature>
<feature type="compositionally biased region" description="Basic and acidic residues" evidence="11">
    <location>
        <begin position="333"/>
        <end position="345"/>
    </location>
</feature>
<evidence type="ECO:0000256" key="2">
    <source>
        <dbReference type="ARBA" id="ARBA00022679"/>
    </source>
</evidence>